<proteinExistence type="inferred from homology"/>
<reference evidence="2 3" key="1">
    <citation type="submission" date="2018-09" db="EMBL/GenBank/DDBJ databases">
        <title>Paenibacillus aracenensis nov. sp. isolated from a cave in southern Spain.</title>
        <authorList>
            <person name="Jurado V."/>
            <person name="Gutierrez-Patricio S."/>
            <person name="Gonzalez-Pimentel J.L."/>
            <person name="Miller A.Z."/>
            <person name="Laiz L."/>
            <person name="Saiz-Jimenez C."/>
        </authorList>
    </citation>
    <scope>NUCLEOTIDE SEQUENCE [LARGE SCALE GENOMIC DNA]</scope>
    <source>
        <strain evidence="2 3">DSM 22867</strain>
    </source>
</reference>
<dbReference type="AlphaFoldDB" id="A0A3A1VHC5"/>
<dbReference type="RefSeq" id="WP_119598497.1">
    <property type="nucleotide sequence ID" value="NZ_QXQA01000002.1"/>
</dbReference>
<comment type="similarity">
    <text evidence="1">Belongs to the ROK (NagC/XylR) family.</text>
</comment>
<evidence type="ECO:0000256" key="1">
    <source>
        <dbReference type="ARBA" id="ARBA00006479"/>
    </source>
</evidence>
<gene>
    <name evidence="2" type="ORF">D3P08_05910</name>
</gene>
<keyword evidence="3" id="KW-1185">Reference proteome</keyword>
<evidence type="ECO:0000313" key="3">
    <source>
        <dbReference type="Proteomes" id="UP000266482"/>
    </source>
</evidence>
<accession>A0A3A1VHC5</accession>
<comment type="caution">
    <text evidence="2">The sequence shown here is derived from an EMBL/GenBank/DDBJ whole genome shotgun (WGS) entry which is preliminary data.</text>
</comment>
<dbReference type="Gene3D" id="3.30.420.40">
    <property type="match status" value="2"/>
</dbReference>
<dbReference type="SUPFAM" id="SSF53067">
    <property type="entry name" value="Actin-like ATPase domain"/>
    <property type="match status" value="1"/>
</dbReference>
<dbReference type="Proteomes" id="UP000266482">
    <property type="component" value="Unassembled WGS sequence"/>
</dbReference>
<evidence type="ECO:0000313" key="2">
    <source>
        <dbReference type="EMBL" id="RIX59665.1"/>
    </source>
</evidence>
<protein>
    <submittedName>
        <fullName evidence="2">ROK family protein</fullName>
    </submittedName>
</protein>
<dbReference type="Pfam" id="PF00480">
    <property type="entry name" value="ROK"/>
    <property type="match status" value="1"/>
</dbReference>
<name>A0A3A1VHC5_9BACL</name>
<dbReference type="PANTHER" id="PTHR18964">
    <property type="entry name" value="ROK (REPRESSOR, ORF, KINASE) FAMILY"/>
    <property type="match status" value="1"/>
</dbReference>
<sequence>MGKYAMAFDVGGSFIKSAALDHAGHVVPGTYGIYPAKSNESKDGFMEHLVAILHQQTNRLLDRSVELYGVGYAFPGPFDYAAGISYISGTDKFERLYGVNIREELLDRLRNGEAFECKRSERFRIVFENDANLFALGEWHTGYASLYSRVMFLTIGTGAGSAFVEEGKLITDRDDVPPNGWIYNQPFGETVVDDYISKRGILRLAEQAGIPIEGGDIRMLADSARSGDATARGVFRQFGRSLGEMLTPYVRQFRPEAVVMGGQIAKSKDLFEKGIFETLTEPKLQIRPVLDTSLSAFAGVAHLLRQGDNQNESKY</sequence>
<dbReference type="InterPro" id="IPR000600">
    <property type="entry name" value="ROK"/>
</dbReference>
<dbReference type="OrthoDB" id="49666at2"/>
<dbReference type="EMBL" id="QXQA01000002">
    <property type="protein sequence ID" value="RIX59665.1"/>
    <property type="molecule type" value="Genomic_DNA"/>
</dbReference>
<dbReference type="InterPro" id="IPR043129">
    <property type="entry name" value="ATPase_NBD"/>
</dbReference>
<dbReference type="PANTHER" id="PTHR18964:SF149">
    <property type="entry name" value="BIFUNCTIONAL UDP-N-ACETYLGLUCOSAMINE 2-EPIMERASE_N-ACETYLMANNOSAMINE KINASE"/>
    <property type="match status" value="1"/>
</dbReference>
<organism evidence="2 3">
    <name type="scientific">Paenibacillus nanensis</name>
    <dbReference type="NCBI Taxonomy" id="393251"/>
    <lineage>
        <taxon>Bacteria</taxon>
        <taxon>Bacillati</taxon>
        <taxon>Bacillota</taxon>
        <taxon>Bacilli</taxon>
        <taxon>Bacillales</taxon>
        <taxon>Paenibacillaceae</taxon>
        <taxon>Paenibacillus</taxon>
    </lineage>
</organism>